<evidence type="ECO:0000313" key="3">
    <source>
        <dbReference type="Proteomes" id="UP000076925"/>
    </source>
</evidence>
<organism evidence="2 3">
    <name type="scientific">Scytonema hofmannii PCC 7110</name>
    <dbReference type="NCBI Taxonomy" id="128403"/>
    <lineage>
        <taxon>Bacteria</taxon>
        <taxon>Bacillati</taxon>
        <taxon>Cyanobacteriota</taxon>
        <taxon>Cyanophyceae</taxon>
        <taxon>Nostocales</taxon>
        <taxon>Scytonemataceae</taxon>
        <taxon>Scytonema</taxon>
    </lineage>
</organism>
<evidence type="ECO:0000313" key="2">
    <source>
        <dbReference type="EMBL" id="KYC42760.1"/>
    </source>
</evidence>
<dbReference type="OrthoDB" id="5141003at2"/>
<dbReference type="RefSeq" id="WP_017749156.1">
    <property type="nucleotide sequence ID" value="NZ_KQ976354.1"/>
</dbReference>
<dbReference type="Proteomes" id="UP000076925">
    <property type="component" value="Unassembled WGS sequence"/>
</dbReference>
<dbReference type="EMBL" id="ANNX02000016">
    <property type="protein sequence ID" value="KYC42760.1"/>
    <property type="molecule type" value="Genomic_DNA"/>
</dbReference>
<name>A0A139XDI5_9CYAN</name>
<gene>
    <name evidence="2" type="ORF">WA1_11525</name>
</gene>
<sequence>MLRFIQQILLRVQGDTLKLLVLAGVLLLAWGTLAPVGTLIWWLQEGAESLGLKNQDRTKKLLSGANQSGGSTRSAKINCYIVFLPGVGDFSANQLTPGEEFFLNRLEQFHSNCVTVRDVFPYSAANESLGGQRFLSPLWRAADEADGWLKNADILIKIRNLWRFAISADERYGSVYNQGIATAIVDRMNAVYPISRSQQPLKLILIGTSGGAQVSLGAVSYLEDWLNAKLIVISVGGSFDGNTGFETVHHVYHLQGRRDWVEDVARFLFASRWPITVGSPFNQAQQQGRYTVVSSGPHAHDGPEGYFGTAPVEGKKTSYVELTVQKVNQLPIWSEN</sequence>
<accession>A0A139XDI5</accession>
<keyword evidence="1" id="KW-1133">Transmembrane helix</keyword>
<feature type="transmembrane region" description="Helical" evidence="1">
    <location>
        <begin position="20"/>
        <end position="43"/>
    </location>
</feature>
<evidence type="ECO:0000256" key="1">
    <source>
        <dbReference type="SAM" id="Phobius"/>
    </source>
</evidence>
<keyword evidence="1" id="KW-0812">Transmembrane</keyword>
<dbReference type="AlphaFoldDB" id="A0A139XDI5"/>
<reference evidence="2 3" key="1">
    <citation type="journal article" date="2013" name="Genome Biol. Evol.">
        <title>Genomes of Stigonematalean cyanobacteria (subsection V) and the evolution of oxygenic photosynthesis from prokaryotes to plastids.</title>
        <authorList>
            <person name="Dagan T."/>
            <person name="Roettger M."/>
            <person name="Stucken K."/>
            <person name="Landan G."/>
            <person name="Koch R."/>
            <person name="Major P."/>
            <person name="Gould S.B."/>
            <person name="Goremykin V.V."/>
            <person name="Rippka R."/>
            <person name="Tandeau de Marsac N."/>
            <person name="Gugger M."/>
            <person name="Lockhart P.J."/>
            <person name="Allen J.F."/>
            <person name="Brune I."/>
            <person name="Maus I."/>
            <person name="Puhler A."/>
            <person name="Martin W.F."/>
        </authorList>
    </citation>
    <scope>NUCLEOTIDE SEQUENCE [LARGE SCALE GENOMIC DNA]</scope>
    <source>
        <strain evidence="2 3">PCC 7110</strain>
    </source>
</reference>
<proteinExistence type="predicted"/>
<protein>
    <submittedName>
        <fullName evidence="2">Uncharacterized protein</fullName>
    </submittedName>
</protein>
<keyword evidence="3" id="KW-1185">Reference proteome</keyword>
<keyword evidence="1" id="KW-0472">Membrane</keyword>
<comment type="caution">
    <text evidence="2">The sequence shown here is derived from an EMBL/GenBank/DDBJ whole genome shotgun (WGS) entry which is preliminary data.</text>
</comment>